<evidence type="ECO:0000256" key="2">
    <source>
        <dbReference type="ARBA" id="ARBA00022679"/>
    </source>
</evidence>
<dbReference type="Gene3D" id="3.40.50.10950">
    <property type="match status" value="1"/>
</dbReference>
<sequence>MSILERCKDVCRKAPKTIVFPDCLDKRVFEAAGRLQAEGLAHPVFMGSPFAVRAKMREAKCSSRGVTVVDHTSPSLLEKNANEFIAIREAKGKKLSMDDAVKAMRCPLAGAAMMVRREEVNLGVSGNISSTGNVIRAGLQFLPKQQGMKTISSFFFMIAPEGGKDYIFADCGVVPVPNENTLADIAISSADKARKLLGEEPRVAMLSFSTKGSANHERAIFVRDTVEQIRKRAPDMLVDGELQLDAAIVPSVAAQKAPGSVVEGMANVLIFPSLEAGNIGYKLAQRLGGYTALGPLLQGFAAGWHDLSRGCTADDIYKVAVVGQCL</sequence>
<proteinExistence type="inferred from homology"/>
<dbReference type="PIRSF" id="PIRSF000428">
    <property type="entry name" value="P_Ac_trans"/>
    <property type="match status" value="1"/>
</dbReference>
<dbReference type="NCBIfam" id="NF007233">
    <property type="entry name" value="PRK09653.1"/>
    <property type="match status" value="1"/>
</dbReference>
<evidence type="ECO:0000313" key="5">
    <source>
        <dbReference type="EMBL" id="CAG37764.1"/>
    </source>
</evidence>
<dbReference type="HOGENOM" id="CLU_019723_0_1_7"/>
<dbReference type="InterPro" id="IPR042113">
    <property type="entry name" value="P_AcTrfase_dom1"/>
</dbReference>
<dbReference type="PANTHER" id="PTHR43356">
    <property type="entry name" value="PHOSPHATE ACETYLTRANSFERASE"/>
    <property type="match status" value="1"/>
</dbReference>
<dbReference type="PANTHER" id="PTHR43356:SF1">
    <property type="entry name" value="PHOSPHATE ACETYLTRANSFERASE EUTD"/>
    <property type="match status" value="1"/>
</dbReference>
<keyword evidence="6" id="KW-1185">Reference proteome</keyword>
<evidence type="ECO:0000256" key="1">
    <source>
        <dbReference type="ARBA" id="ARBA00005656"/>
    </source>
</evidence>
<comment type="similarity">
    <text evidence="1">Belongs to the phosphate acetyltransferase and butyryltransferase family.</text>
</comment>
<accession>Q6AIR6</accession>
<dbReference type="InterPro" id="IPR050500">
    <property type="entry name" value="Phos_Acetyltrans/Butyryltrans"/>
</dbReference>
<reference evidence="6" key="1">
    <citation type="journal article" date="2004" name="Environ. Microbiol.">
        <title>The genome of Desulfotalea psychrophila, a sulfate-reducing bacterium from permanently cold Arctic sediments.</title>
        <authorList>
            <person name="Rabus R."/>
            <person name="Ruepp A."/>
            <person name="Frickey T."/>
            <person name="Rattei T."/>
            <person name="Fartmann B."/>
            <person name="Stark M."/>
            <person name="Bauer M."/>
            <person name="Zibat A."/>
            <person name="Lombardot T."/>
            <person name="Becker I."/>
            <person name="Amann J."/>
            <person name="Gellner K."/>
            <person name="Teeling H."/>
            <person name="Leuschner W.D."/>
            <person name="Gloeckner F.-O."/>
            <person name="Lupas A.N."/>
            <person name="Amann R."/>
            <person name="Klenk H.-P."/>
        </authorList>
    </citation>
    <scope>NUCLEOTIDE SEQUENCE [LARGE SCALE GENOMIC DNA]</scope>
    <source>
        <strain evidence="6">DSM 12343 / LSv54</strain>
    </source>
</reference>
<feature type="domain" description="Phosphate acetyl/butaryl transferase" evidence="4">
    <location>
        <begin position="3"/>
        <end position="322"/>
    </location>
</feature>
<dbReference type="Gene3D" id="3.40.50.10750">
    <property type="entry name" value="Isocitrate/Isopropylmalate dehydrogenase-like"/>
    <property type="match status" value="1"/>
</dbReference>
<organism evidence="5 6">
    <name type="scientific">Desulfotalea psychrophila (strain LSv54 / DSM 12343)</name>
    <dbReference type="NCBI Taxonomy" id="177439"/>
    <lineage>
        <taxon>Bacteria</taxon>
        <taxon>Pseudomonadati</taxon>
        <taxon>Thermodesulfobacteriota</taxon>
        <taxon>Desulfobulbia</taxon>
        <taxon>Desulfobulbales</taxon>
        <taxon>Desulfocapsaceae</taxon>
        <taxon>Desulfotalea</taxon>
    </lineage>
</organism>
<dbReference type="SUPFAM" id="SSF53659">
    <property type="entry name" value="Isocitrate/Isopropylmalate dehydrogenase-like"/>
    <property type="match status" value="1"/>
</dbReference>
<dbReference type="eggNOG" id="COG0280">
    <property type="taxonomic scope" value="Bacteria"/>
</dbReference>
<dbReference type="Proteomes" id="UP000000602">
    <property type="component" value="Chromosome"/>
</dbReference>
<protein>
    <submittedName>
        <fullName evidence="5">Probable ethanolamine utilization protein (EutD)</fullName>
    </submittedName>
</protein>
<dbReference type="InterPro" id="IPR012147">
    <property type="entry name" value="P_Ac_Bu_trans"/>
</dbReference>
<keyword evidence="3" id="KW-0012">Acyltransferase</keyword>
<dbReference type="KEGG" id="dps:DP3035"/>
<evidence type="ECO:0000259" key="4">
    <source>
        <dbReference type="Pfam" id="PF01515"/>
    </source>
</evidence>
<dbReference type="STRING" id="177439.DP3035"/>
<gene>
    <name evidence="5" type="ordered locus">DP3035</name>
</gene>
<evidence type="ECO:0000256" key="3">
    <source>
        <dbReference type="ARBA" id="ARBA00023315"/>
    </source>
</evidence>
<dbReference type="EMBL" id="CR522870">
    <property type="protein sequence ID" value="CAG37764.1"/>
    <property type="molecule type" value="Genomic_DNA"/>
</dbReference>
<dbReference type="Pfam" id="PF01515">
    <property type="entry name" value="PTA_PTB"/>
    <property type="match status" value="1"/>
</dbReference>
<evidence type="ECO:0000313" key="6">
    <source>
        <dbReference type="Proteomes" id="UP000000602"/>
    </source>
</evidence>
<keyword evidence="2" id="KW-0808">Transferase</keyword>
<dbReference type="RefSeq" id="WP_011190276.1">
    <property type="nucleotide sequence ID" value="NC_006138.1"/>
</dbReference>
<name>Q6AIR6_DESPS</name>
<dbReference type="InterPro" id="IPR042112">
    <property type="entry name" value="P_AcTrfase_dom2"/>
</dbReference>
<dbReference type="InterPro" id="IPR002505">
    <property type="entry name" value="PTA_PTB"/>
</dbReference>
<dbReference type="OrthoDB" id="9808984at2"/>
<dbReference type="GO" id="GO:0016746">
    <property type="term" value="F:acyltransferase activity"/>
    <property type="evidence" value="ECO:0007669"/>
    <property type="project" value="UniProtKB-KW"/>
</dbReference>
<dbReference type="AlphaFoldDB" id="Q6AIR6"/>